<proteinExistence type="predicted"/>
<dbReference type="Proteomes" id="UP000193778">
    <property type="component" value="Unassembled WGS sequence"/>
</dbReference>
<evidence type="ECO:0000313" key="3">
    <source>
        <dbReference type="Proteomes" id="UP000193778"/>
    </source>
</evidence>
<gene>
    <name evidence="2" type="ORF">RUM8411_01549</name>
</gene>
<feature type="domain" description="DUF4178" evidence="1">
    <location>
        <begin position="10"/>
        <end position="148"/>
    </location>
</feature>
<dbReference type="EMBL" id="FWFP01000004">
    <property type="protein sequence ID" value="SLN36109.1"/>
    <property type="molecule type" value="Genomic_DNA"/>
</dbReference>
<organism evidence="2 3">
    <name type="scientific">Ruegeria meonggei</name>
    <dbReference type="NCBI Taxonomy" id="1446476"/>
    <lineage>
        <taxon>Bacteria</taxon>
        <taxon>Pseudomonadati</taxon>
        <taxon>Pseudomonadota</taxon>
        <taxon>Alphaproteobacteria</taxon>
        <taxon>Rhodobacterales</taxon>
        <taxon>Roseobacteraceae</taxon>
        <taxon>Ruegeria</taxon>
    </lineage>
</organism>
<keyword evidence="3" id="KW-1185">Reference proteome</keyword>
<dbReference type="InterPro" id="IPR025235">
    <property type="entry name" value="DUF4178"/>
</dbReference>
<accession>A0A1X6YZZ5</accession>
<evidence type="ECO:0000313" key="2">
    <source>
        <dbReference type="EMBL" id="SLN36109.1"/>
    </source>
</evidence>
<reference evidence="3" key="1">
    <citation type="submission" date="2017-03" db="EMBL/GenBank/DDBJ databases">
        <authorList>
            <person name="Rodrigo-Torres L."/>
            <person name="Arahal R.D."/>
            <person name="Lucena T."/>
        </authorList>
    </citation>
    <scope>NUCLEOTIDE SEQUENCE [LARGE SCALE GENOMIC DNA]</scope>
    <source>
        <strain evidence="3">CECT 8411</strain>
    </source>
</reference>
<evidence type="ECO:0000259" key="1">
    <source>
        <dbReference type="Pfam" id="PF13785"/>
    </source>
</evidence>
<name>A0A1X6YZZ5_9RHOB</name>
<protein>
    <recommendedName>
        <fullName evidence="1">DUF4178 domain-containing protein</fullName>
    </recommendedName>
</protein>
<dbReference type="AlphaFoldDB" id="A0A1X6YZZ5"/>
<dbReference type="RefSeq" id="WP_234995165.1">
    <property type="nucleotide sequence ID" value="NZ_FWFP01000004.1"/>
</dbReference>
<dbReference type="Pfam" id="PF13785">
    <property type="entry name" value="DUF4178"/>
    <property type="match status" value="1"/>
</dbReference>
<sequence>MHDAPMLFGIGDYVELGSKTIQIVGHARFSYGRGFWDEFCGLSTTSETIWISVDEGDVILQTPVTGPAQPKFRPPFKPGETLEFDGTTYTVTEVEQAECVALRGQFDEELHVGETYDFVNASADGYALLSGEFWGKEAAWYTGRWHDPFGVQVVRPT</sequence>